<dbReference type="OrthoDB" id="9816343at2"/>
<keyword evidence="6" id="KW-1185">Reference proteome</keyword>
<evidence type="ECO:0000313" key="6">
    <source>
        <dbReference type="Proteomes" id="UP000010808"/>
    </source>
</evidence>
<dbReference type="InterPro" id="IPR011006">
    <property type="entry name" value="CheY-like_superfamily"/>
</dbReference>
<keyword evidence="1 3" id="KW-0597">Phosphoprotein</keyword>
<evidence type="ECO:0000256" key="3">
    <source>
        <dbReference type="PROSITE-ProRule" id="PRU00169"/>
    </source>
</evidence>
<dbReference type="Gene3D" id="3.40.50.2300">
    <property type="match status" value="1"/>
</dbReference>
<dbReference type="InterPro" id="IPR001789">
    <property type="entry name" value="Sig_transdc_resp-reg_receiver"/>
</dbReference>
<dbReference type="eggNOG" id="COG0784">
    <property type="taxonomic scope" value="Bacteria"/>
</dbReference>
<organism evidence="5 6">
    <name type="scientific">Maridesulfovibrio hydrothermalis AM13 = DSM 14728</name>
    <dbReference type="NCBI Taxonomy" id="1121451"/>
    <lineage>
        <taxon>Bacteria</taxon>
        <taxon>Pseudomonadati</taxon>
        <taxon>Thermodesulfobacteriota</taxon>
        <taxon>Desulfovibrionia</taxon>
        <taxon>Desulfovibrionales</taxon>
        <taxon>Desulfovibrionaceae</taxon>
        <taxon>Maridesulfovibrio</taxon>
    </lineage>
</organism>
<feature type="modified residue" description="4-aspartylphosphate" evidence="3">
    <location>
        <position position="51"/>
    </location>
</feature>
<dbReference type="STRING" id="1121451.DESAM_21325"/>
<dbReference type="SMART" id="SM00448">
    <property type="entry name" value="REC"/>
    <property type="match status" value="1"/>
</dbReference>
<dbReference type="HOGENOM" id="CLU_000445_69_12_7"/>
<dbReference type="PANTHER" id="PTHR45339">
    <property type="entry name" value="HYBRID SIGNAL TRANSDUCTION HISTIDINE KINASE J"/>
    <property type="match status" value="1"/>
</dbReference>
<dbReference type="GO" id="GO:0000160">
    <property type="term" value="P:phosphorelay signal transduction system"/>
    <property type="evidence" value="ECO:0007669"/>
    <property type="project" value="UniProtKB-KW"/>
</dbReference>
<dbReference type="AlphaFoldDB" id="L0RBJ9"/>
<sequence length="125" mass="13618">MNILLVDDERINSLSASRLLEKHGHTVTVAVNGVDALEKVAEGDFDCILMDIQMPEMDGYEATARIRDEAVFGEKSKTPIIAMTGHSYSDAENEITLAGINYFVCKPFDIPTLLSTIAKAVAEAD</sequence>
<proteinExistence type="predicted"/>
<dbReference type="SUPFAM" id="SSF52172">
    <property type="entry name" value="CheY-like"/>
    <property type="match status" value="1"/>
</dbReference>
<dbReference type="KEGG" id="dhy:DESAM_21325"/>
<dbReference type="PROSITE" id="PS50110">
    <property type="entry name" value="RESPONSE_REGULATORY"/>
    <property type="match status" value="1"/>
</dbReference>
<feature type="domain" description="Response regulatory" evidence="4">
    <location>
        <begin position="2"/>
        <end position="121"/>
    </location>
</feature>
<dbReference type="PANTHER" id="PTHR45339:SF1">
    <property type="entry name" value="HYBRID SIGNAL TRANSDUCTION HISTIDINE KINASE J"/>
    <property type="match status" value="1"/>
</dbReference>
<dbReference type="PATRIC" id="fig|1121451.3.peg.1570"/>
<name>L0RBJ9_9BACT</name>
<dbReference type="Proteomes" id="UP000010808">
    <property type="component" value="Chromosome"/>
</dbReference>
<dbReference type="RefSeq" id="WP_015336205.1">
    <property type="nucleotide sequence ID" value="NC_020055.1"/>
</dbReference>
<dbReference type="CDD" id="cd17546">
    <property type="entry name" value="REC_hyHK_CKI1_RcsC-like"/>
    <property type="match status" value="1"/>
</dbReference>
<accession>L0RBJ9</accession>
<evidence type="ECO:0000313" key="5">
    <source>
        <dbReference type="EMBL" id="CCO23602.1"/>
    </source>
</evidence>
<evidence type="ECO:0000256" key="2">
    <source>
        <dbReference type="ARBA" id="ARBA00023012"/>
    </source>
</evidence>
<evidence type="ECO:0000259" key="4">
    <source>
        <dbReference type="PROSITE" id="PS50110"/>
    </source>
</evidence>
<evidence type="ECO:0000256" key="1">
    <source>
        <dbReference type="ARBA" id="ARBA00022553"/>
    </source>
</evidence>
<keyword evidence="2" id="KW-0902">Two-component regulatory system</keyword>
<protein>
    <submittedName>
        <fullName evidence="5">Response regulator receiver protein</fullName>
    </submittedName>
</protein>
<dbReference type="EMBL" id="FO203522">
    <property type="protein sequence ID" value="CCO23602.1"/>
    <property type="molecule type" value="Genomic_DNA"/>
</dbReference>
<dbReference type="Pfam" id="PF00072">
    <property type="entry name" value="Response_reg"/>
    <property type="match status" value="1"/>
</dbReference>
<gene>
    <name evidence="5" type="ORF">DESAM_21325</name>
</gene>
<reference evidence="5 6" key="1">
    <citation type="submission" date="2012-10" db="EMBL/GenBank/DDBJ databases">
        <authorList>
            <person name="Genoscope - CEA"/>
        </authorList>
    </citation>
    <scope>NUCLEOTIDE SEQUENCE [LARGE SCALE GENOMIC DNA]</scope>
    <source>
        <strain evidence="6">AM13 / DSM 14728</strain>
    </source>
</reference>